<dbReference type="EMBL" id="JAMPLM010000090">
    <property type="protein sequence ID" value="MEP1062778.1"/>
    <property type="molecule type" value="Genomic_DNA"/>
</dbReference>
<protein>
    <submittedName>
        <fullName evidence="2">GIY-YIG nuclease family protein</fullName>
    </submittedName>
</protein>
<dbReference type="InterPro" id="IPR000305">
    <property type="entry name" value="GIY-YIG_endonuc"/>
</dbReference>
<dbReference type="CDD" id="cd00719">
    <property type="entry name" value="GIY-YIG_SF"/>
    <property type="match status" value="1"/>
</dbReference>
<dbReference type="Proteomes" id="UP001476950">
    <property type="component" value="Unassembled WGS sequence"/>
</dbReference>
<evidence type="ECO:0000313" key="3">
    <source>
        <dbReference type="Proteomes" id="UP001476950"/>
    </source>
</evidence>
<sequence>MTDETNAEARRILDQLIATPFNDCQPVSRSFSTIPARPGVYAVRHRSVGLLYIGKTKNLRTRFVNGHKAFLWAWLAQYSDHDIRIAVSPLPHWRSPLWLSELESLLLRATEPPYNAQIPMES</sequence>
<feature type="domain" description="GIY-YIG" evidence="1">
    <location>
        <begin position="37"/>
        <end position="120"/>
    </location>
</feature>
<accession>A0ABV0KU45</accession>
<dbReference type="InterPro" id="IPR035901">
    <property type="entry name" value="GIY-YIG_endonuc_sf"/>
</dbReference>
<proteinExistence type="predicted"/>
<name>A0ABV0KU45_9CYAN</name>
<comment type="caution">
    <text evidence="2">The sequence shown here is derived from an EMBL/GenBank/DDBJ whole genome shotgun (WGS) entry which is preliminary data.</text>
</comment>
<organism evidence="2 3">
    <name type="scientific">Stenomitos frigidus AS-A4</name>
    <dbReference type="NCBI Taxonomy" id="2933935"/>
    <lineage>
        <taxon>Bacteria</taxon>
        <taxon>Bacillati</taxon>
        <taxon>Cyanobacteriota</taxon>
        <taxon>Cyanophyceae</taxon>
        <taxon>Leptolyngbyales</taxon>
        <taxon>Leptolyngbyaceae</taxon>
        <taxon>Stenomitos</taxon>
    </lineage>
</organism>
<dbReference type="RefSeq" id="WP_190450209.1">
    <property type="nucleotide sequence ID" value="NZ_JAMPLM010000090.1"/>
</dbReference>
<gene>
    <name evidence="2" type="ORF">NDI38_30855</name>
</gene>
<evidence type="ECO:0000313" key="2">
    <source>
        <dbReference type="EMBL" id="MEP1062778.1"/>
    </source>
</evidence>
<dbReference type="Pfam" id="PF01541">
    <property type="entry name" value="GIY-YIG"/>
    <property type="match status" value="1"/>
</dbReference>
<keyword evidence="3" id="KW-1185">Reference proteome</keyword>
<dbReference type="SUPFAM" id="SSF82771">
    <property type="entry name" value="GIY-YIG endonuclease"/>
    <property type="match status" value="1"/>
</dbReference>
<dbReference type="SMART" id="SM00465">
    <property type="entry name" value="GIYc"/>
    <property type="match status" value="1"/>
</dbReference>
<dbReference type="Gene3D" id="3.40.1440.10">
    <property type="entry name" value="GIY-YIG endonuclease"/>
    <property type="match status" value="1"/>
</dbReference>
<reference evidence="2 3" key="1">
    <citation type="submission" date="2022-04" db="EMBL/GenBank/DDBJ databases">
        <title>Positive selection, recombination, and allopatry shape intraspecific diversity of widespread and dominant cyanobacteria.</title>
        <authorList>
            <person name="Wei J."/>
            <person name="Shu W."/>
            <person name="Hu C."/>
        </authorList>
    </citation>
    <scope>NUCLEOTIDE SEQUENCE [LARGE SCALE GENOMIC DNA]</scope>
    <source>
        <strain evidence="2 3">AS-A4</strain>
    </source>
</reference>
<evidence type="ECO:0000259" key="1">
    <source>
        <dbReference type="SMART" id="SM00465"/>
    </source>
</evidence>